<evidence type="ECO:0000313" key="3">
    <source>
        <dbReference type="EMBL" id="VAW48581.1"/>
    </source>
</evidence>
<name>A0A3B0VZW2_9ZZZZ</name>
<sequence length="108" mass="11693">MAVTLTQAASDRVNKMLEKRGHGIGLRVSTKVSGCAGFSYVVDYADEIEEGDLVFESFGVQVIVDLASLEKIDGMEVDYVQESLLNEGFSFNNPKVKDSCGCGESFTV</sequence>
<feature type="domain" description="Core" evidence="2">
    <location>
        <begin position="1"/>
        <end position="104"/>
    </location>
</feature>
<dbReference type="InterPro" id="IPR017870">
    <property type="entry name" value="FeS_cluster_insertion_CS"/>
</dbReference>
<dbReference type="GO" id="GO:0051537">
    <property type="term" value="F:2 iron, 2 sulfur cluster binding"/>
    <property type="evidence" value="ECO:0007669"/>
    <property type="project" value="TreeGrafter"/>
</dbReference>
<dbReference type="GO" id="GO:0016226">
    <property type="term" value="P:iron-sulfur cluster assembly"/>
    <property type="evidence" value="ECO:0007669"/>
    <property type="project" value="InterPro"/>
</dbReference>
<evidence type="ECO:0000256" key="1">
    <source>
        <dbReference type="ARBA" id="ARBA00006718"/>
    </source>
</evidence>
<dbReference type="InterPro" id="IPR050322">
    <property type="entry name" value="Fe-S_cluster_asmbl/transfer"/>
</dbReference>
<dbReference type="SUPFAM" id="SSF89360">
    <property type="entry name" value="HesB-like domain"/>
    <property type="match status" value="1"/>
</dbReference>
<dbReference type="AlphaFoldDB" id="A0A3B0VZW2"/>
<dbReference type="InterPro" id="IPR035903">
    <property type="entry name" value="HesB-like_dom_sf"/>
</dbReference>
<evidence type="ECO:0000259" key="2">
    <source>
        <dbReference type="Pfam" id="PF01521"/>
    </source>
</evidence>
<gene>
    <name evidence="3" type="ORF">MNBD_GAMMA04-774</name>
</gene>
<dbReference type="InterPro" id="IPR016092">
    <property type="entry name" value="ATAP"/>
</dbReference>
<protein>
    <submittedName>
        <fullName evidence="3">Iron-sulfur cluster assembly iron binding protein IscA</fullName>
    </submittedName>
</protein>
<dbReference type="InterPro" id="IPR000361">
    <property type="entry name" value="ATAP_core_dom"/>
</dbReference>
<proteinExistence type="inferred from homology"/>
<comment type="similarity">
    <text evidence="1">Belongs to the HesB/IscA family.</text>
</comment>
<dbReference type="EMBL" id="UOFB01000276">
    <property type="protein sequence ID" value="VAW48581.1"/>
    <property type="molecule type" value="Genomic_DNA"/>
</dbReference>
<reference evidence="3" key="1">
    <citation type="submission" date="2018-06" db="EMBL/GenBank/DDBJ databases">
        <authorList>
            <person name="Zhirakovskaya E."/>
        </authorList>
    </citation>
    <scope>NUCLEOTIDE SEQUENCE</scope>
</reference>
<dbReference type="Gene3D" id="2.60.300.12">
    <property type="entry name" value="HesB-like domain"/>
    <property type="match status" value="1"/>
</dbReference>
<dbReference type="PANTHER" id="PTHR10072:SF41">
    <property type="entry name" value="IRON-SULFUR CLUSTER ASSEMBLY 1 HOMOLOG, MITOCHONDRIAL"/>
    <property type="match status" value="1"/>
</dbReference>
<dbReference type="PROSITE" id="PS01152">
    <property type="entry name" value="HESB"/>
    <property type="match status" value="1"/>
</dbReference>
<dbReference type="Pfam" id="PF01521">
    <property type="entry name" value="Fe-S_biosyn"/>
    <property type="match status" value="1"/>
</dbReference>
<accession>A0A3B0VZW2</accession>
<dbReference type="PANTHER" id="PTHR10072">
    <property type="entry name" value="IRON-SULFUR CLUSTER ASSEMBLY PROTEIN"/>
    <property type="match status" value="1"/>
</dbReference>
<organism evidence="3">
    <name type="scientific">hydrothermal vent metagenome</name>
    <dbReference type="NCBI Taxonomy" id="652676"/>
    <lineage>
        <taxon>unclassified sequences</taxon>
        <taxon>metagenomes</taxon>
        <taxon>ecological metagenomes</taxon>
    </lineage>
</organism>
<dbReference type="GO" id="GO:0005829">
    <property type="term" value="C:cytosol"/>
    <property type="evidence" value="ECO:0007669"/>
    <property type="project" value="TreeGrafter"/>
</dbReference>
<dbReference type="NCBIfam" id="TIGR00049">
    <property type="entry name" value="iron-sulfur cluster assembly accessory protein"/>
    <property type="match status" value="1"/>
</dbReference>